<organism evidence="1 2">
    <name type="scientific">Luteolibacter algae</name>
    <dbReference type="NCBI Taxonomy" id="454151"/>
    <lineage>
        <taxon>Bacteria</taxon>
        <taxon>Pseudomonadati</taxon>
        <taxon>Verrucomicrobiota</taxon>
        <taxon>Verrucomicrobiia</taxon>
        <taxon>Verrucomicrobiales</taxon>
        <taxon>Verrucomicrobiaceae</taxon>
        <taxon>Luteolibacter</taxon>
    </lineage>
</organism>
<dbReference type="SUPFAM" id="SSF55961">
    <property type="entry name" value="Bet v1-like"/>
    <property type="match status" value="1"/>
</dbReference>
<name>A0ABW5D7S7_9BACT</name>
<reference evidence="2" key="1">
    <citation type="journal article" date="2019" name="Int. J. Syst. Evol. Microbiol.">
        <title>The Global Catalogue of Microorganisms (GCM) 10K type strain sequencing project: providing services to taxonomists for standard genome sequencing and annotation.</title>
        <authorList>
            <consortium name="The Broad Institute Genomics Platform"/>
            <consortium name="The Broad Institute Genome Sequencing Center for Infectious Disease"/>
            <person name="Wu L."/>
            <person name="Ma J."/>
        </authorList>
    </citation>
    <scope>NUCLEOTIDE SEQUENCE [LARGE SCALE GENOMIC DNA]</scope>
    <source>
        <strain evidence="2">CGMCC 4.7106</strain>
    </source>
</reference>
<dbReference type="CDD" id="cd07820">
    <property type="entry name" value="SRPBCC_3"/>
    <property type="match status" value="1"/>
</dbReference>
<dbReference type="EMBL" id="JBHUIT010000003">
    <property type="protein sequence ID" value="MFD2256064.1"/>
    <property type="molecule type" value="Genomic_DNA"/>
</dbReference>
<comment type="caution">
    <text evidence="1">The sequence shown here is derived from an EMBL/GenBank/DDBJ whole genome shotgun (WGS) entry which is preliminary data.</text>
</comment>
<keyword evidence="2" id="KW-1185">Reference proteome</keyword>
<dbReference type="Gene3D" id="3.30.530.20">
    <property type="match status" value="1"/>
</dbReference>
<sequence length="153" mass="18344">MIHTLEQSQFLPISLEDAWDFFSSPRNLDRITPAELGFKIVHQPGDKMYEGQIIEYRVMLFPGFWVPWVTEIKCVKEQLSFIDEQRFGPYKFWHHLHRFEQVQGGVLMKDLVHYALPLWPVGEIGHEVFVRPKLERIFSYRREILEKEFRGHS</sequence>
<dbReference type="InterPro" id="IPR023393">
    <property type="entry name" value="START-like_dom_sf"/>
</dbReference>
<dbReference type="Proteomes" id="UP001597375">
    <property type="component" value="Unassembled WGS sequence"/>
</dbReference>
<evidence type="ECO:0000313" key="1">
    <source>
        <dbReference type="EMBL" id="MFD2256064.1"/>
    </source>
</evidence>
<evidence type="ECO:0000313" key="2">
    <source>
        <dbReference type="Proteomes" id="UP001597375"/>
    </source>
</evidence>
<gene>
    <name evidence="1" type="ORF">ACFSSA_05190</name>
</gene>
<dbReference type="RefSeq" id="WP_386818968.1">
    <property type="nucleotide sequence ID" value="NZ_JBHUIT010000003.1"/>
</dbReference>
<evidence type="ECO:0008006" key="3">
    <source>
        <dbReference type="Google" id="ProtNLM"/>
    </source>
</evidence>
<proteinExistence type="predicted"/>
<protein>
    <recommendedName>
        <fullName evidence="3">Cell division inhibitor</fullName>
    </recommendedName>
</protein>
<accession>A0ABW5D7S7</accession>